<accession>A0A643K5S9</accession>
<protein>
    <submittedName>
        <fullName evidence="2">Competence/damage-inducible protein A</fullName>
    </submittedName>
</protein>
<dbReference type="NCBIfam" id="TIGR00177">
    <property type="entry name" value="molyb_syn"/>
    <property type="match status" value="1"/>
</dbReference>
<dbReference type="AlphaFoldDB" id="A0A643K5S9"/>
<dbReference type="InterPro" id="IPR056596">
    <property type="entry name" value="FLAD1_M"/>
</dbReference>
<sequence>MQVAVVTVGDELLAGDTQNTNATWLCKQLTERGVSVQRVTTLPDDIGDIARVVNEYHAEYDAVVVTGGLGPTHDDVTMDAVAAAFGRSMERHEEAELWLETNGGYSAKELVEGTTDLPAGARMLPNDEGVAPGAVVGSVYVLPGVPREMKAMFDRVADEFAGEQTYVRFVHTSEPESSLIERFEAVQAQFDVTVGSYPGDHVRVKLAGRDEAAVDAAVAWLEERVDLFEEA</sequence>
<dbReference type="Gene3D" id="3.40.980.10">
    <property type="entry name" value="MoaB/Mog-like domain"/>
    <property type="match status" value="1"/>
</dbReference>
<evidence type="ECO:0000259" key="1">
    <source>
        <dbReference type="SMART" id="SM00852"/>
    </source>
</evidence>
<comment type="caution">
    <text evidence="2">The sequence shown here is derived from an EMBL/GenBank/DDBJ whole genome shotgun (WGS) entry which is preliminary data.</text>
</comment>
<dbReference type="PANTHER" id="PTHR13939:SF0">
    <property type="entry name" value="NMN AMIDOHYDROLASE-LIKE PROTEIN YFAY"/>
    <property type="match status" value="1"/>
</dbReference>
<dbReference type="CDD" id="cd00885">
    <property type="entry name" value="cinA"/>
    <property type="match status" value="1"/>
</dbReference>
<dbReference type="InterPro" id="IPR036425">
    <property type="entry name" value="MoaB/Mog-like_dom_sf"/>
</dbReference>
<evidence type="ECO:0000313" key="2">
    <source>
        <dbReference type="EMBL" id="KAB1188746.1"/>
    </source>
</evidence>
<reference evidence="2" key="1">
    <citation type="submission" date="2019-09" db="EMBL/GenBank/DDBJ databases">
        <title>Genomic analysis of Haloferax sp. CBA1149.</title>
        <authorList>
            <person name="Roh S.W."/>
        </authorList>
    </citation>
    <scope>NUCLEOTIDE SEQUENCE</scope>
    <source>
        <strain evidence="2">CBA1149</strain>
    </source>
</reference>
<gene>
    <name evidence="2" type="ORF">Hfx1149_12155</name>
</gene>
<dbReference type="SMART" id="SM00852">
    <property type="entry name" value="MoCF_biosynth"/>
    <property type="match status" value="1"/>
</dbReference>
<dbReference type="EMBL" id="VZUS01000001">
    <property type="protein sequence ID" value="KAB1188746.1"/>
    <property type="molecule type" value="Genomic_DNA"/>
</dbReference>
<dbReference type="Pfam" id="PF00994">
    <property type="entry name" value="MoCF_biosynth"/>
    <property type="match status" value="1"/>
</dbReference>
<name>A0A643K5S9_9EURY</name>
<organism evidence="2">
    <name type="scientific">Haloferax sp. CBA1149</name>
    <dbReference type="NCBI Taxonomy" id="2650753"/>
    <lineage>
        <taxon>Archaea</taxon>
        <taxon>Methanobacteriati</taxon>
        <taxon>Methanobacteriota</taxon>
        <taxon>Stenosarchaea group</taxon>
        <taxon>Halobacteria</taxon>
        <taxon>Halobacteriales</taxon>
        <taxon>Haloferacaceae</taxon>
        <taxon>Haloferax</taxon>
    </lineage>
</organism>
<feature type="domain" description="MoaB/Mog" evidence="1">
    <location>
        <begin position="4"/>
        <end position="164"/>
    </location>
</feature>
<proteinExistence type="predicted"/>
<dbReference type="RefSeq" id="WP_151138823.1">
    <property type="nucleotide sequence ID" value="NZ_VZUS01000001.1"/>
</dbReference>
<dbReference type="InterPro" id="IPR001453">
    <property type="entry name" value="MoaB/Mog_dom"/>
</dbReference>
<dbReference type="PANTHER" id="PTHR13939">
    <property type="entry name" value="NICOTINAMIDE-NUCLEOTIDE AMIDOHYDROLASE PNCC"/>
    <property type="match status" value="1"/>
</dbReference>
<dbReference type="SUPFAM" id="SSF53218">
    <property type="entry name" value="Molybdenum cofactor biosynthesis proteins"/>
    <property type="match status" value="1"/>
</dbReference>
<dbReference type="Pfam" id="PF24102">
    <property type="entry name" value="FLAD1_M"/>
    <property type="match status" value="1"/>
</dbReference>
<dbReference type="InterPro" id="IPR050101">
    <property type="entry name" value="CinA"/>
</dbReference>